<comment type="caution">
    <text evidence="1">The sequence shown here is derived from an EMBL/GenBank/DDBJ whole genome shotgun (WGS) entry which is preliminary data.</text>
</comment>
<name>A0A840EPA7_9FLAO</name>
<dbReference type="AlphaFoldDB" id="A0A840EPA7"/>
<organism evidence="1 2">
    <name type="scientific">Mesonia hippocampi</name>
    <dbReference type="NCBI Taxonomy" id="1628250"/>
    <lineage>
        <taxon>Bacteria</taxon>
        <taxon>Pseudomonadati</taxon>
        <taxon>Bacteroidota</taxon>
        <taxon>Flavobacteriia</taxon>
        <taxon>Flavobacteriales</taxon>
        <taxon>Flavobacteriaceae</taxon>
        <taxon>Mesonia</taxon>
    </lineage>
</organism>
<accession>A0A840EPA7</accession>
<reference evidence="1 2" key="1">
    <citation type="submission" date="2020-08" db="EMBL/GenBank/DDBJ databases">
        <title>Genomic Encyclopedia of Type Strains, Phase IV (KMG-IV): sequencing the most valuable type-strain genomes for metagenomic binning, comparative biology and taxonomic classification.</title>
        <authorList>
            <person name="Goeker M."/>
        </authorList>
    </citation>
    <scope>NUCLEOTIDE SEQUENCE [LARGE SCALE GENOMIC DNA]</scope>
    <source>
        <strain evidence="1 2">DSM 29568</strain>
    </source>
</reference>
<sequence length="165" mass="19478">MKHNNKYHYLLGLLILLFCMQSCFRVHKARRIDINEIDDRNGIGLSAFVFEFDGDYVDFERKTKSFFGLNPNAFIPHSFTTTKLYPKDTLTVFINTSSDSDKWIRLVTLQQLLGSDESEPLPKKYPYYYISVAIKDQFDNDVLQEESIRNQTLMDKLNRYQRLID</sequence>
<proteinExistence type="predicted"/>
<protein>
    <submittedName>
        <fullName evidence="1">Uncharacterized protein</fullName>
    </submittedName>
</protein>
<dbReference type="EMBL" id="JACIFO010000002">
    <property type="protein sequence ID" value="MBB4118433.1"/>
    <property type="molecule type" value="Genomic_DNA"/>
</dbReference>
<evidence type="ECO:0000313" key="2">
    <source>
        <dbReference type="Proteomes" id="UP000553034"/>
    </source>
</evidence>
<keyword evidence="2" id="KW-1185">Reference proteome</keyword>
<dbReference type="Proteomes" id="UP000553034">
    <property type="component" value="Unassembled WGS sequence"/>
</dbReference>
<evidence type="ECO:0000313" key="1">
    <source>
        <dbReference type="EMBL" id="MBB4118433.1"/>
    </source>
</evidence>
<gene>
    <name evidence="1" type="ORF">GGR32_000707</name>
</gene>
<dbReference type="RefSeq" id="WP_221403684.1">
    <property type="nucleotide sequence ID" value="NZ_JACIFO010000002.1"/>
</dbReference>